<dbReference type="Pfam" id="PF02080">
    <property type="entry name" value="TrkA_C"/>
    <property type="match status" value="1"/>
</dbReference>
<keyword evidence="3" id="KW-0633">Potassium transport</keyword>
<evidence type="ECO:0000259" key="8">
    <source>
        <dbReference type="PROSITE" id="PS51202"/>
    </source>
</evidence>
<dbReference type="PANTHER" id="PTHR43833:SF5">
    <property type="entry name" value="TRK SYSTEM POTASSIUM UPTAKE PROTEIN TRKA"/>
    <property type="match status" value="1"/>
</dbReference>
<evidence type="ECO:0000313" key="10">
    <source>
        <dbReference type="Proteomes" id="UP001146670"/>
    </source>
</evidence>
<proteinExistence type="predicted"/>
<dbReference type="EMBL" id="JAPRFR010000001">
    <property type="protein sequence ID" value="MCZ0725670.1"/>
    <property type="molecule type" value="Genomic_DNA"/>
</dbReference>
<dbReference type="InterPro" id="IPR006036">
    <property type="entry name" value="K_uptake_TrkA"/>
</dbReference>
<dbReference type="PRINTS" id="PR00335">
    <property type="entry name" value="KUPTAKETRKA"/>
</dbReference>
<dbReference type="InterPro" id="IPR003148">
    <property type="entry name" value="RCK_N"/>
</dbReference>
<comment type="caution">
    <text evidence="9">The sequence shown here is derived from an EMBL/GenBank/DDBJ whole genome shotgun (WGS) entry which is preliminary data.</text>
</comment>
<dbReference type="NCBIfam" id="NF007033">
    <property type="entry name" value="PRK09496.1-5"/>
    <property type="match status" value="1"/>
</dbReference>
<evidence type="ECO:0000256" key="5">
    <source>
        <dbReference type="ARBA" id="ARBA00023027"/>
    </source>
</evidence>
<evidence type="ECO:0000256" key="1">
    <source>
        <dbReference type="ARBA" id="ARBA00017378"/>
    </source>
</evidence>
<organism evidence="9 10">
    <name type="scientific">Aerococcus kribbianus</name>
    <dbReference type="NCBI Taxonomy" id="2999064"/>
    <lineage>
        <taxon>Bacteria</taxon>
        <taxon>Bacillati</taxon>
        <taxon>Bacillota</taxon>
        <taxon>Bacilli</taxon>
        <taxon>Lactobacillales</taxon>
        <taxon>Aerococcaceae</taxon>
        <taxon>Aerococcus</taxon>
    </lineage>
</organism>
<feature type="domain" description="RCK N-terminal" evidence="7">
    <location>
        <begin position="227"/>
        <end position="345"/>
    </location>
</feature>
<dbReference type="AlphaFoldDB" id="A0A9X3JFT1"/>
<evidence type="ECO:0000256" key="6">
    <source>
        <dbReference type="ARBA" id="ARBA00023065"/>
    </source>
</evidence>
<dbReference type="Gene3D" id="3.40.50.720">
    <property type="entry name" value="NAD(P)-binding Rossmann-like Domain"/>
    <property type="match status" value="2"/>
</dbReference>
<evidence type="ECO:0000313" key="9">
    <source>
        <dbReference type="EMBL" id="MCZ0725670.1"/>
    </source>
</evidence>
<dbReference type="InterPro" id="IPR036721">
    <property type="entry name" value="RCK_C_sf"/>
</dbReference>
<dbReference type="Proteomes" id="UP001146670">
    <property type="component" value="Unassembled WGS sequence"/>
</dbReference>
<sequence length="450" mass="49865">MKITICGGGQTGQAICDALWKKNDITLIDHDENVVNQVFSQFDIQAIHGSALSLNVLDQADTSHADVFIACTNSDEVNVVACNLAKAQGAAYVCARVRNMNYHEDLDFTKSALNLDQIINPEFRAAGLLEKIIHFPASNAVESFAEGKVEIFAFPIEASSPLDTMTLSEFDSHFKSDVLVCLIDRDGDIIIPSGDTQIKVGDTVHVTGSPRQIKAWTKELGVANKALKKLFIIGAGTATYFLLNKLRHINYHITVVEKDRIKASQLAQSFPHVEVLHGDGTDQKLLLDQGLRTYDASIALSNHDEANILISLFAHSQGVDKIFTLVNRPYLLKPLTHMGLDTIITPKQMAAEGIIRLVRKLKATRQSTITNFYQLTPNQVEAIEFKILNEAKITQCQLNDLELIDQTLIVNIQRNGKSILPRGENQIRVGDLVSLVTKHREMTDINDFVK</sequence>
<reference evidence="9" key="1">
    <citation type="submission" date="2022-12" db="EMBL/GenBank/DDBJ databases">
        <title>Description and comparative metabolic analysis of Aerococcus sp. nov., isolated from the feces of a pig.</title>
        <authorList>
            <person name="Chang Y.-H."/>
        </authorList>
    </citation>
    <scope>NUCLEOTIDE SEQUENCE</scope>
    <source>
        <strain evidence="9">YH-aer222</strain>
    </source>
</reference>
<dbReference type="PANTHER" id="PTHR43833">
    <property type="entry name" value="POTASSIUM CHANNEL PROTEIN 2-RELATED-RELATED"/>
    <property type="match status" value="1"/>
</dbReference>
<gene>
    <name evidence="9" type="primary">trkA</name>
    <name evidence="9" type="ORF">OW157_03680</name>
</gene>
<dbReference type="NCBIfam" id="NF007039">
    <property type="entry name" value="PRK09496.3-2"/>
    <property type="match status" value="1"/>
</dbReference>
<protein>
    <recommendedName>
        <fullName evidence="1">Trk system potassium uptake protein TrkA</fullName>
    </recommendedName>
</protein>
<dbReference type="Pfam" id="PF02254">
    <property type="entry name" value="TrkA_N"/>
    <property type="match status" value="2"/>
</dbReference>
<keyword evidence="5" id="KW-0520">NAD</keyword>
<keyword evidence="6" id="KW-0406">Ion transport</keyword>
<evidence type="ECO:0000256" key="2">
    <source>
        <dbReference type="ARBA" id="ARBA00022448"/>
    </source>
</evidence>
<dbReference type="Gene3D" id="3.30.70.1450">
    <property type="entry name" value="Regulator of K+ conductance, C-terminal domain"/>
    <property type="match status" value="2"/>
</dbReference>
<dbReference type="PROSITE" id="PS51202">
    <property type="entry name" value="RCK_C"/>
    <property type="match status" value="2"/>
</dbReference>
<dbReference type="RefSeq" id="WP_268751983.1">
    <property type="nucleotide sequence ID" value="NZ_JAPRFQ010000001.1"/>
</dbReference>
<dbReference type="PROSITE" id="PS51201">
    <property type="entry name" value="RCK_N"/>
    <property type="match status" value="2"/>
</dbReference>
<evidence type="ECO:0000256" key="3">
    <source>
        <dbReference type="ARBA" id="ARBA00022538"/>
    </source>
</evidence>
<dbReference type="InterPro" id="IPR036291">
    <property type="entry name" value="NAD(P)-bd_dom_sf"/>
</dbReference>
<accession>A0A9X3JFT1</accession>
<dbReference type="SUPFAM" id="SSF51735">
    <property type="entry name" value="NAD(P)-binding Rossmann-fold domains"/>
    <property type="match status" value="2"/>
</dbReference>
<dbReference type="SUPFAM" id="SSF116726">
    <property type="entry name" value="TrkA C-terminal domain-like"/>
    <property type="match status" value="2"/>
</dbReference>
<keyword evidence="10" id="KW-1185">Reference proteome</keyword>
<evidence type="ECO:0000256" key="4">
    <source>
        <dbReference type="ARBA" id="ARBA00022958"/>
    </source>
</evidence>
<evidence type="ECO:0000259" key="7">
    <source>
        <dbReference type="PROSITE" id="PS51201"/>
    </source>
</evidence>
<feature type="domain" description="RCK C-terminal" evidence="8">
    <location>
        <begin position="370"/>
        <end position="450"/>
    </location>
</feature>
<keyword evidence="4" id="KW-0630">Potassium</keyword>
<feature type="domain" description="RCK C-terminal" evidence="8">
    <location>
        <begin position="139"/>
        <end position="222"/>
    </location>
</feature>
<dbReference type="GO" id="GO:0015079">
    <property type="term" value="F:potassium ion transmembrane transporter activity"/>
    <property type="evidence" value="ECO:0007669"/>
    <property type="project" value="InterPro"/>
</dbReference>
<name>A0A9X3JFT1_9LACT</name>
<keyword evidence="2" id="KW-0813">Transport</keyword>
<dbReference type="InterPro" id="IPR006037">
    <property type="entry name" value="RCK_C"/>
</dbReference>
<dbReference type="GO" id="GO:0005886">
    <property type="term" value="C:plasma membrane"/>
    <property type="evidence" value="ECO:0007669"/>
    <property type="project" value="InterPro"/>
</dbReference>
<dbReference type="InterPro" id="IPR050721">
    <property type="entry name" value="Trk_Ktr_HKT_K-transport"/>
</dbReference>
<feature type="domain" description="RCK N-terminal" evidence="7">
    <location>
        <begin position="1"/>
        <end position="119"/>
    </location>
</feature>